<sequence>MACAGHSAVCYGTHEALVKSIPPPISVSQRTSACLDAPSSLFFQDKKKARVALISKMLGGCDFLLGLKTVTAISEKPLQSIHLHLSTPIYRPTNPASSTQCPSVLRYFLFKRRTSSSVFLSRPRSRISGLGSSSRNIGDLFSQQRTRSL</sequence>
<organism evidence="1 2">
    <name type="scientific">Elysia marginata</name>
    <dbReference type="NCBI Taxonomy" id="1093978"/>
    <lineage>
        <taxon>Eukaryota</taxon>
        <taxon>Metazoa</taxon>
        <taxon>Spiralia</taxon>
        <taxon>Lophotrochozoa</taxon>
        <taxon>Mollusca</taxon>
        <taxon>Gastropoda</taxon>
        <taxon>Heterobranchia</taxon>
        <taxon>Euthyneura</taxon>
        <taxon>Panpulmonata</taxon>
        <taxon>Sacoglossa</taxon>
        <taxon>Placobranchoidea</taxon>
        <taxon>Plakobranchidae</taxon>
        <taxon>Elysia</taxon>
    </lineage>
</organism>
<keyword evidence="2" id="KW-1185">Reference proteome</keyword>
<protein>
    <submittedName>
        <fullName evidence="1">Uncharacterized protein</fullName>
    </submittedName>
</protein>
<accession>A0AAV4ETC3</accession>
<evidence type="ECO:0000313" key="1">
    <source>
        <dbReference type="EMBL" id="GFR64417.1"/>
    </source>
</evidence>
<dbReference type="AlphaFoldDB" id="A0AAV4ETC3"/>
<reference evidence="1 2" key="1">
    <citation type="journal article" date="2021" name="Elife">
        <title>Chloroplast acquisition without the gene transfer in kleptoplastic sea slugs, Plakobranchus ocellatus.</title>
        <authorList>
            <person name="Maeda T."/>
            <person name="Takahashi S."/>
            <person name="Yoshida T."/>
            <person name="Shimamura S."/>
            <person name="Takaki Y."/>
            <person name="Nagai Y."/>
            <person name="Toyoda A."/>
            <person name="Suzuki Y."/>
            <person name="Arimoto A."/>
            <person name="Ishii H."/>
            <person name="Satoh N."/>
            <person name="Nishiyama T."/>
            <person name="Hasebe M."/>
            <person name="Maruyama T."/>
            <person name="Minagawa J."/>
            <person name="Obokata J."/>
            <person name="Shigenobu S."/>
        </authorList>
    </citation>
    <scope>NUCLEOTIDE SEQUENCE [LARGE SCALE GENOMIC DNA]</scope>
</reference>
<proteinExistence type="predicted"/>
<evidence type="ECO:0000313" key="2">
    <source>
        <dbReference type="Proteomes" id="UP000762676"/>
    </source>
</evidence>
<name>A0AAV4ETC3_9GAST</name>
<dbReference type="EMBL" id="BMAT01000345">
    <property type="protein sequence ID" value="GFR64417.1"/>
    <property type="molecule type" value="Genomic_DNA"/>
</dbReference>
<gene>
    <name evidence="1" type="ORF">ElyMa_000177600</name>
</gene>
<dbReference type="Proteomes" id="UP000762676">
    <property type="component" value="Unassembled WGS sequence"/>
</dbReference>
<comment type="caution">
    <text evidence="1">The sequence shown here is derived from an EMBL/GenBank/DDBJ whole genome shotgun (WGS) entry which is preliminary data.</text>
</comment>